<keyword evidence="1" id="KW-0472">Membrane</keyword>
<dbReference type="EMBL" id="JAPFRF010000001">
    <property type="protein sequence ID" value="KAJ7345467.1"/>
    <property type="molecule type" value="Genomic_DNA"/>
</dbReference>
<protein>
    <recommendedName>
        <fullName evidence="4">Reverse transcriptase</fullName>
    </recommendedName>
</protein>
<reference evidence="2" key="1">
    <citation type="journal article" date="2023" name="DNA Res.">
        <title>Chromosome-level genome assembly of Phrynocephalus forsythii using third-generation DNA sequencing and Hi-C analysis.</title>
        <authorList>
            <person name="Qi Y."/>
            <person name="Zhao W."/>
            <person name="Zhao Y."/>
            <person name="Niu C."/>
            <person name="Cao S."/>
            <person name="Zhang Y."/>
        </authorList>
    </citation>
    <scope>NUCLEOTIDE SEQUENCE</scope>
    <source>
        <tissue evidence="2">Muscle</tissue>
    </source>
</reference>
<accession>A0A9Q1B8D7</accession>
<organism evidence="2 3">
    <name type="scientific">Phrynocephalus forsythii</name>
    <dbReference type="NCBI Taxonomy" id="171643"/>
    <lineage>
        <taxon>Eukaryota</taxon>
        <taxon>Metazoa</taxon>
        <taxon>Chordata</taxon>
        <taxon>Craniata</taxon>
        <taxon>Vertebrata</taxon>
        <taxon>Euteleostomi</taxon>
        <taxon>Lepidosauria</taxon>
        <taxon>Squamata</taxon>
        <taxon>Bifurcata</taxon>
        <taxon>Unidentata</taxon>
        <taxon>Episquamata</taxon>
        <taxon>Toxicofera</taxon>
        <taxon>Iguania</taxon>
        <taxon>Acrodonta</taxon>
        <taxon>Agamidae</taxon>
        <taxon>Agaminae</taxon>
        <taxon>Phrynocephalus</taxon>
    </lineage>
</organism>
<evidence type="ECO:0000313" key="3">
    <source>
        <dbReference type="Proteomes" id="UP001142489"/>
    </source>
</evidence>
<comment type="caution">
    <text evidence="2">The sequence shown here is derived from an EMBL/GenBank/DDBJ whole genome shotgun (WGS) entry which is preliminary data.</text>
</comment>
<dbReference type="Proteomes" id="UP001142489">
    <property type="component" value="Unassembled WGS sequence"/>
</dbReference>
<keyword evidence="1" id="KW-0812">Transmembrane</keyword>
<dbReference type="Gene3D" id="3.60.10.10">
    <property type="entry name" value="Endonuclease/exonuclease/phosphatase"/>
    <property type="match status" value="1"/>
</dbReference>
<gene>
    <name evidence="2" type="ORF">JRQ81_001417</name>
</gene>
<dbReference type="SUPFAM" id="SSF56219">
    <property type="entry name" value="DNase I-like"/>
    <property type="match status" value="1"/>
</dbReference>
<feature type="transmembrane region" description="Helical" evidence="1">
    <location>
        <begin position="50"/>
        <end position="70"/>
    </location>
</feature>
<keyword evidence="3" id="KW-1185">Reference proteome</keyword>
<evidence type="ECO:0000256" key="1">
    <source>
        <dbReference type="SAM" id="Phobius"/>
    </source>
</evidence>
<dbReference type="InterPro" id="IPR036691">
    <property type="entry name" value="Endo/exonu/phosph_ase_sf"/>
</dbReference>
<dbReference type="AlphaFoldDB" id="A0A9Q1B8D7"/>
<proteinExistence type="predicted"/>
<evidence type="ECO:0008006" key="4">
    <source>
        <dbReference type="Google" id="ProtNLM"/>
    </source>
</evidence>
<name>A0A9Q1B8D7_9SAUR</name>
<sequence>MRVSKDKLINHAGHLLANFSITRSLLWLNGLADLNFDGEFTYISPHGARVIDYILIPAPLLSIVLGFMVIPLDPSDHLPILCSLAVQTALPESSIMLPRSLSTPSRTVKVKWDLATKTLFEKFLQSNPPLGAFTVSVTDSPLACIERYEQFVETLTVYIGRPFSTSAPHQSRAVPEGLNMACLNLKKELRQIYHIFIKSNNSFPPHRYFIVKQQLAEAIKHGVAQVVEQSFLQP</sequence>
<evidence type="ECO:0000313" key="2">
    <source>
        <dbReference type="EMBL" id="KAJ7345467.1"/>
    </source>
</evidence>
<keyword evidence="1" id="KW-1133">Transmembrane helix</keyword>